<dbReference type="InterPro" id="IPR022121">
    <property type="entry name" value="Peptidase_M73_camelysin"/>
</dbReference>
<evidence type="ECO:0000313" key="1">
    <source>
        <dbReference type="EMBL" id="KKU62503.1"/>
    </source>
</evidence>
<proteinExistence type="predicted"/>
<name>A0A0G1U8I8_9BACT</name>
<accession>A0A0G1U8I8</accession>
<dbReference type="Pfam" id="PF12389">
    <property type="entry name" value="Peptidase_M73"/>
    <property type="match status" value="1"/>
</dbReference>
<dbReference type="STRING" id="1618364.UX86_C0047G0002"/>
<dbReference type="EMBL" id="LCNU01000047">
    <property type="protein sequence ID" value="KKU62503.1"/>
    <property type="molecule type" value="Genomic_DNA"/>
</dbReference>
<gene>
    <name evidence="1" type="ORF">UX86_C0047G0002</name>
</gene>
<evidence type="ECO:0008006" key="3">
    <source>
        <dbReference type="Google" id="ProtNLM"/>
    </source>
</evidence>
<dbReference type="InterPro" id="IPR023833">
    <property type="entry name" value="Signal_pept_SipW-depend-type"/>
</dbReference>
<sequence>MRNINTKIALSALSAVAATLLIGAGTYAYFSDIATSSSNAFSSGVLNLQLDDISEGISENVSASFGAGTLSPGNSVNGFVSLHNGGTVDIAEVKMAANQTSNANGGDGSDIASVLDLTVLSGDDNTCTTSQFDHTISIAGSVGDDVLPVTLAELNAEDFDSLSIPLTAGSTKYLCVTFTMKTGAGDEYQGDSILEDFVFTAHQHASQI</sequence>
<evidence type="ECO:0000313" key="2">
    <source>
        <dbReference type="Proteomes" id="UP000034502"/>
    </source>
</evidence>
<reference evidence="1 2" key="1">
    <citation type="journal article" date="2015" name="Nature">
        <title>rRNA introns, odd ribosomes, and small enigmatic genomes across a large radiation of phyla.</title>
        <authorList>
            <person name="Brown C.T."/>
            <person name="Hug L.A."/>
            <person name="Thomas B.C."/>
            <person name="Sharon I."/>
            <person name="Castelle C.J."/>
            <person name="Singh A."/>
            <person name="Wilkins M.J."/>
            <person name="Williams K.H."/>
            <person name="Banfield J.F."/>
        </authorList>
    </citation>
    <scope>NUCLEOTIDE SEQUENCE [LARGE SCALE GENOMIC DNA]</scope>
</reference>
<dbReference type="NCBIfam" id="TIGR04088">
    <property type="entry name" value="cognate_SipW"/>
    <property type="match status" value="1"/>
</dbReference>
<comment type="caution">
    <text evidence="1">The sequence shown here is derived from an EMBL/GenBank/DDBJ whole genome shotgun (WGS) entry which is preliminary data.</text>
</comment>
<dbReference type="Proteomes" id="UP000034502">
    <property type="component" value="Unassembled WGS sequence"/>
</dbReference>
<protein>
    <recommendedName>
        <fullName evidence="3">SipW-cognate class signal peptide</fullName>
    </recommendedName>
</protein>
<dbReference type="AlphaFoldDB" id="A0A0G1U8I8"/>
<organism evidence="1 2">
    <name type="scientific">Candidatus Amesbacteria bacterium GW2011_GWC1_47_15</name>
    <dbReference type="NCBI Taxonomy" id="1618364"/>
    <lineage>
        <taxon>Bacteria</taxon>
        <taxon>Candidatus Amesiibacteriota</taxon>
    </lineage>
</organism>